<dbReference type="InterPro" id="IPR005046">
    <property type="entry name" value="DUF285"/>
</dbReference>
<dbReference type="EMBL" id="BRXW01000315">
    <property type="protein sequence ID" value="GMI18001.1"/>
    <property type="molecule type" value="Genomic_DNA"/>
</dbReference>
<organism evidence="2 3">
    <name type="scientific">Triparma laevis f. longispina</name>
    <dbReference type="NCBI Taxonomy" id="1714387"/>
    <lineage>
        <taxon>Eukaryota</taxon>
        <taxon>Sar</taxon>
        <taxon>Stramenopiles</taxon>
        <taxon>Ochrophyta</taxon>
        <taxon>Bolidophyceae</taxon>
        <taxon>Parmales</taxon>
        <taxon>Triparmaceae</taxon>
        <taxon>Triparma</taxon>
    </lineage>
</organism>
<accession>A0A9W7FTZ0</accession>
<feature type="compositionally biased region" description="Basic residues" evidence="1">
    <location>
        <begin position="122"/>
        <end position="138"/>
    </location>
</feature>
<evidence type="ECO:0000313" key="3">
    <source>
        <dbReference type="Proteomes" id="UP001165122"/>
    </source>
</evidence>
<protein>
    <submittedName>
        <fullName evidence="2">Uncharacterized protein</fullName>
    </submittedName>
</protein>
<keyword evidence="3" id="KW-1185">Reference proteome</keyword>
<feature type="region of interest" description="Disordered" evidence="1">
    <location>
        <begin position="117"/>
        <end position="140"/>
    </location>
</feature>
<dbReference type="Proteomes" id="UP001165122">
    <property type="component" value="Unassembled WGS sequence"/>
</dbReference>
<sequence length="444" mass="50672">MSNQNLALCSAPSASFAGSPNPTFFTELRAFLQKNLLHLTLTGTLDIRSLIEQIAKDEWSSRKLLEANLGGPDNNRFGVMAKDDAMRDDEHDYYTPNSLEKINKTAQASCSSSTGKCGGKTCKNRGRKRARSSNRPSKKSGGFVSILEVTIIDNLFADRKEFNDDISKRNIEQCEDMNGMFQDAEQFNIEMMKNWDLSRKKADGMFEVRVTGGTTMKWINEKKFHNILLKVAVEEWCEDRSAAKAKYGHISDWNVSEVTSMKDLFYQKDRFNDDISRWNVGQVEDMAAMFQLAREFNQDLSGWNVEKCKNMKLMFNGIKKFASPNPNMDTIVNWELMSEVTSMKDIFADQGEFNEDISRWNVDRVENMNNMFYEAKSFNQDLSGWNVDGVEDMCGMFCLANLFNQDISGWNVDKCTGTRSMFKGAESFNQNLSGWKVEKCTDMS</sequence>
<dbReference type="OrthoDB" id="198852at2759"/>
<dbReference type="AlphaFoldDB" id="A0A9W7FTZ0"/>
<name>A0A9W7FTZ0_9STRA</name>
<dbReference type="Pfam" id="PF03382">
    <property type="entry name" value="DUF285"/>
    <property type="match status" value="3"/>
</dbReference>
<evidence type="ECO:0000256" key="1">
    <source>
        <dbReference type="SAM" id="MobiDB-lite"/>
    </source>
</evidence>
<reference evidence="3" key="1">
    <citation type="journal article" date="2023" name="Commun. Biol.">
        <title>Genome analysis of Parmales, the sister group of diatoms, reveals the evolutionary specialization of diatoms from phago-mixotrophs to photoautotrophs.</title>
        <authorList>
            <person name="Ban H."/>
            <person name="Sato S."/>
            <person name="Yoshikawa S."/>
            <person name="Yamada K."/>
            <person name="Nakamura Y."/>
            <person name="Ichinomiya M."/>
            <person name="Sato N."/>
            <person name="Blanc-Mathieu R."/>
            <person name="Endo H."/>
            <person name="Kuwata A."/>
            <person name="Ogata H."/>
        </authorList>
    </citation>
    <scope>NUCLEOTIDE SEQUENCE [LARGE SCALE GENOMIC DNA]</scope>
    <source>
        <strain evidence="3">NIES 3700</strain>
    </source>
</reference>
<evidence type="ECO:0000313" key="2">
    <source>
        <dbReference type="EMBL" id="GMI18001.1"/>
    </source>
</evidence>
<proteinExistence type="predicted"/>
<comment type="caution">
    <text evidence="2">The sequence shown here is derived from an EMBL/GenBank/DDBJ whole genome shotgun (WGS) entry which is preliminary data.</text>
</comment>
<gene>
    <name evidence="2" type="ORF">TrLO_g9062</name>
</gene>